<dbReference type="InterPro" id="IPR008979">
    <property type="entry name" value="Galactose-bd-like_sf"/>
</dbReference>
<dbReference type="Gene3D" id="2.60.120.1110">
    <property type="match status" value="1"/>
</dbReference>
<protein>
    <recommendedName>
        <fullName evidence="2">F5/8 type C domain-containing protein</fullName>
    </recommendedName>
</protein>
<sequence length="147" mass="15347">MIFDNSLLLSDDQAITADAASTNVIDLGATGTPYGSSVALTRDIGIGCGVPLQVSVTEAFNNLTSLQVQVQTSPDNSTWTTIQGGKVVAAADLVAGYQFDVPYEFPEGTKARYVRLYYDVTGTAPTTGKITAGPVMARQTNNSYGGA</sequence>
<organism evidence="1">
    <name type="scientific">Ochrobactrum sp. PW1</name>
    <dbReference type="NCBI Taxonomy" id="1882222"/>
    <lineage>
        <taxon>Bacteria</taxon>
        <taxon>Pseudomonadati</taxon>
        <taxon>Pseudomonadota</taxon>
        <taxon>Alphaproteobacteria</taxon>
        <taxon>Hyphomicrobiales</taxon>
        <taxon>Brucellaceae</taxon>
        <taxon>Brucella/Ochrobactrum group</taxon>
        <taxon>Ochrobactrum</taxon>
    </lineage>
</organism>
<dbReference type="InterPro" id="IPR048922">
    <property type="entry name" value="Bbp16"/>
</dbReference>
<evidence type="ECO:0008006" key="2">
    <source>
        <dbReference type="Google" id="ProtNLM"/>
    </source>
</evidence>
<dbReference type="AlphaFoldDB" id="A0A292GSB0"/>
<name>A0A292GSB0_9HYPH</name>
<dbReference type="Pfam" id="PF21190">
    <property type="entry name" value="Bbp16"/>
    <property type="match status" value="1"/>
</dbReference>
<accession>A0A292GSB0</accession>
<dbReference type="SUPFAM" id="SSF49785">
    <property type="entry name" value="Galactose-binding domain-like"/>
    <property type="match status" value="1"/>
</dbReference>
<reference evidence="1" key="1">
    <citation type="submission" date="2016-07" db="EMBL/GenBank/DDBJ databases">
        <title>Genomics reveals synergistic degradation of pyrene by five bacteria in a mangrove sediment-derived bacterial consortium.</title>
        <authorList>
            <person name="Wanapaisan P."/>
            <person name="Vejarano F."/>
            <person name="Chakraborty J."/>
            <person name="Shintani M."/>
            <person name="Muangchinda C."/>
            <person name="Laothamteep N."/>
            <person name="Suzuki-Minakuchi C."/>
            <person name="Inoue K."/>
            <person name="Nojiri H."/>
            <person name="Pinyakong O."/>
        </authorList>
    </citation>
    <scope>NUCLEOTIDE SEQUENCE</scope>
    <source>
        <strain evidence="1">PW1</strain>
    </source>
</reference>
<dbReference type="EMBL" id="LC171369">
    <property type="protein sequence ID" value="BBA74417.1"/>
    <property type="molecule type" value="Genomic_DNA"/>
</dbReference>
<proteinExistence type="predicted"/>
<evidence type="ECO:0000313" key="1">
    <source>
        <dbReference type="EMBL" id="BBA74417.1"/>
    </source>
</evidence>